<keyword evidence="3 7" id="KW-1134">Transmembrane beta strand</keyword>
<dbReference type="PROSITE" id="PS52016">
    <property type="entry name" value="TONB_DEPENDENT_REC_3"/>
    <property type="match status" value="1"/>
</dbReference>
<evidence type="ECO:0000256" key="5">
    <source>
        <dbReference type="ARBA" id="ARBA00023136"/>
    </source>
</evidence>
<comment type="subcellular location">
    <subcellularLocation>
        <location evidence="1 7">Cell outer membrane</location>
        <topology evidence="1 7">Multi-pass membrane protein</topology>
    </subcellularLocation>
</comment>
<feature type="chain" id="PRO_5002417761" evidence="8">
    <location>
        <begin position="28"/>
        <end position="1020"/>
    </location>
</feature>
<dbReference type="NCBIfam" id="TIGR04056">
    <property type="entry name" value="OMP_RagA_SusC"/>
    <property type="match status" value="1"/>
</dbReference>
<dbReference type="SUPFAM" id="SSF56935">
    <property type="entry name" value="Porins"/>
    <property type="match status" value="1"/>
</dbReference>
<dbReference type="EMBL" id="CP010429">
    <property type="protein sequence ID" value="AKD58068.1"/>
    <property type="molecule type" value="Genomic_DNA"/>
</dbReference>
<evidence type="ECO:0000256" key="2">
    <source>
        <dbReference type="ARBA" id="ARBA00022448"/>
    </source>
</evidence>
<dbReference type="InterPro" id="IPR036942">
    <property type="entry name" value="Beta-barrel_TonB_sf"/>
</dbReference>
<dbReference type="NCBIfam" id="TIGR04057">
    <property type="entry name" value="SusC_RagA_signa"/>
    <property type="match status" value="1"/>
</dbReference>
<keyword evidence="6 7" id="KW-0998">Cell outer membrane</keyword>
<evidence type="ECO:0000256" key="1">
    <source>
        <dbReference type="ARBA" id="ARBA00004571"/>
    </source>
</evidence>
<dbReference type="Pfam" id="PF07715">
    <property type="entry name" value="Plug"/>
    <property type="match status" value="1"/>
</dbReference>
<keyword evidence="4 7" id="KW-0812">Transmembrane</keyword>
<evidence type="ECO:0000256" key="7">
    <source>
        <dbReference type="PROSITE-ProRule" id="PRU01360"/>
    </source>
</evidence>
<dbReference type="STRING" id="1379870.SD10_27355"/>
<evidence type="ECO:0000256" key="6">
    <source>
        <dbReference type="ARBA" id="ARBA00023237"/>
    </source>
</evidence>
<keyword evidence="10" id="KW-0675">Receptor</keyword>
<dbReference type="OrthoDB" id="9768177at2"/>
<dbReference type="InterPro" id="IPR012910">
    <property type="entry name" value="Plug_dom"/>
</dbReference>
<dbReference type="HOGENOM" id="CLU_004317_0_2_10"/>
<evidence type="ECO:0000256" key="4">
    <source>
        <dbReference type="ARBA" id="ARBA00022692"/>
    </source>
</evidence>
<evidence type="ECO:0000313" key="10">
    <source>
        <dbReference type="EMBL" id="AKD58068.1"/>
    </source>
</evidence>
<feature type="domain" description="TonB-dependent receptor plug" evidence="9">
    <location>
        <begin position="123"/>
        <end position="241"/>
    </location>
</feature>
<dbReference type="Pfam" id="PF13715">
    <property type="entry name" value="CarbopepD_reg_2"/>
    <property type="match status" value="1"/>
</dbReference>
<dbReference type="InterPro" id="IPR037066">
    <property type="entry name" value="Plug_dom_sf"/>
</dbReference>
<evidence type="ECO:0000259" key="9">
    <source>
        <dbReference type="Pfam" id="PF07715"/>
    </source>
</evidence>
<dbReference type="Proteomes" id="UP000033054">
    <property type="component" value="Chromosome"/>
</dbReference>
<name>A0A0E4A0E1_9BACT</name>
<keyword evidence="2 7" id="KW-0813">Transport</keyword>
<accession>A0A0E4A0E1</accession>
<dbReference type="InterPro" id="IPR023996">
    <property type="entry name" value="TonB-dep_OMP_SusC/RagA"/>
</dbReference>
<keyword evidence="11" id="KW-1185">Reference proteome</keyword>
<dbReference type="InterPro" id="IPR023997">
    <property type="entry name" value="TonB-dep_OMP_SusC/RagA_CS"/>
</dbReference>
<dbReference type="Gene3D" id="2.60.40.1120">
    <property type="entry name" value="Carboxypeptidase-like, regulatory domain"/>
    <property type="match status" value="1"/>
</dbReference>
<dbReference type="Gene3D" id="2.40.170.20">
    <property type="entry name" value="TonB-dependent receptor, beta-barrel domain"/>
    <property type="match status" value="1"/>
</dbReference>
<dbReference type="InterPro" id="IPR008969">
    <property type="entry name" value="CarboxyPept-like_regulatory"/>
</dbReference>
<dbReference type="GO" id="GO:0009279">
    <property type="term" value="C:cell outer membrane"/>
    <property type="evidence" value="ECO:0007669"/>
    <property type="project" value="UniProtKB-SubCell"/>
</dbReference>
<evidence type="ECO:0000256" key="8">
    <source>
        <dbReference type="SAM" id="SignalP"/>
    </source>
</evidence>
<dbReference type="InterPro" id="IPR039426">
    <property type="entry name" value="TonB-dep_rcpt-like"/>
</dbReference>
<keyword evidence="5 7" id="KW-0472">Membrane</keyword>
<gene>
    <name evidence="10" type="ORF">SD10_27355</name>
</gene>
<evidence type="ECO:0000256" key="3">
    <source>
        <dbReference type="ARBA" id="ARBA00022452"/>
    </source>
</evidence>
<dbReference type="RefSeq" id="WP_046578486.1">
    <property type="nucleotide sequence ID" value="NZ_CP010429.1"/>
</dbReference>
<sequence>MQSILSLRTGIGLLSLVLATLTGQAQAPRTTTIKGRVTDAGTNEGLPGANVVVKGAQQGTTTNANGQYTVTIPNGNTTLTFSSIGYVSQEVPVANKSTIDVALKSDDRSLNEVVVVGYGTQRKIETTGSIASIKSADLVQTPIVNVAQGIQARVAGVQIVQNSGAPGGNVSVRIRGTNSINGTSEPLYIVDGIQIANGSPTDNVATTSPLSTINPNDIESVEVLKDASATAIYGSRAANGVVLITTKRGKSGATRVSLESYYGVQKATKMLPVLNAAQFAQLDNEVFKNTFYPDPASLGEGTNWQKLIFREAAIQNHQLTINGGSEKTQLALSLNYFNQDGIIINSGFQRYSLRLNVDHRVSERIKIGTSILGSYSINKGVPYGSTNLGDADVVTSSILGAALGAPPTLKPYRADGSIYPFGEQANGQYREVANPLGLAAIYNQTATQRTLANLYGEVSLAKGLTYRASFNVDLQNSLRDTYSPRSIVSLTDLNDNSGSGSKTNSNGIVLLHESILTYSRQFAEHHSLKFTGVYATQTNLFNSNQINATGFPNDATGDEALQLALARTVNSNRTKEGLDSYLARINYGYKDKYFLDLTARADGSTKFGANHKYGFFPAVSAAWRIIEEPFLKNVGWLSDLKLRGSYGLTGNAGGISPYQSLAIVGSSNPNSSDYQFNHTYLTGINPLGIANPDLRWEKSTQANIGLDISVLNNRLSFVVDVYDKKTRDLLYIKTLPLSSGYGSITGNFAALENKGVELAANARILQGPLRWDVSANATMNRNKVLDLDGGTTQERFVTTYSILSVGQPLGLFKTYVFDGINQTGETILPGYDGRLGGHKVKDINGDGVISAADQVVTGNPNPKVIFGFSTNLAYKSFDLSAFFSGSQGNDIYNQARFAFETPLGQRNLLAGVANRWSPTNPSQEYASAAQGSRLPVSSRYVEDGSYVRMKNITLGYTLPKLNGVQRIRIYASGNNLFTLTKYSGFDPEVNSYAGSNTVIGVDNLVYPPARSFLGGIQVTF</sequence>
<proteinExistence type="inferred from homology"/>
<dbReference type="PATRIC" id="fig|1379870.5.peg.5896"/>
<reference evidence="10 11" key="1">
    <citation type="journal article" date="2014" name="Curr. Microbiol.">
        <title>Spirosoma radiotolerans sp. nov., a gamma-radiation-resistant bacterium isolated from gamma ray-irradiated soil.</title>
        <authorList>
            <person name="Lee J.J."/>
            <person name="Srinivasan S."/>
            <person name="Lim S."/>
            <person name="Joe M."/>
            <person name="Im S."/>
            <person name="Bae S.I."/>
            <person name="Park K.R."/>
            <person name="Han J.H."/>
            <person name="Park S.H."/>
            <person name="Joo B.M."/>
            <person name="Park S.J."/>
            <person name="Kim M.K."/>
        </authorList>
    </citation>
    <scope>NUCLEOTIDE SEQUENCE [LARGE SCALE GENOMIC DNA]</scope>
    <source>
        <strain evidence="10 11">DG5A</strain>
    </source>
</reference>
<feature type="signal peptide" evidence="8">
    <location>
        <begin position="1"/>
        <end position="27"/>
    </location>
</feature>
<dbReference type="KEGG" id="srd:SD10_27355"/>
<evidence type="ECO:0000313" key="11">
    <source>
        <dbReference type="Proteomes" id="UP000033054"/>
    </source>
</evidence>
<dbReference type="Gene3D" id="2.170.130.10">
    <property type="entry name" value="TonB-dependent receptor, plug domain"/>
    <property type="match status" value="1"/>
</dbReference>
<protein>
    <submittedName>
        <fullName evidence="10">TonB-dependent receptor</fullName>
    </submittedName>
</protein>
<organism evidence="10 11">
    <name type="scientific">Spirosoma radiotolerans</name>
    <dbReference type="NCBI Taxonomy" id="1379870"/>
    <lineage>
        <taxon>Bacteria</taxon>
        <taxon>Pseudomonadati</taxon>
        <taxon>Bacteroidota</taxon>
        <taxon>Cytophagia</taxon>
        <taxon>Cytophagales</taxon>
        <taxon>Cytophagaceae</taxon>
        <taxon>Spirosoma</taxon>
    </lineage>
</organism>
<comment type="similarity">
    <text evidence="7">Belongs to the TonB-dependent receptor family.</text>
</comment>
<dbReference type="FunFam" id="2.170.130.10:FF:000008">
    <property type="entry name" value="SusC/RagA family TonB-linked outer membrane protein"/>
    <property type="match status" value="1"/>
</dbReference>
<dbReference type="AlphaFoldDB" id="A0A0E4A0E1"/>
<keyword evidence="8" id="KW-0732">Signal</keyword>
<dbReference type="SUPFAM" id="SSF49464">
    <property type="entry name" value="Carboxypeptidase regulatory domain-like"/>
    <property type="match status" value="1"/>
</dbReference>